<dbReference type="EMBL" id="CP016364">
    <property type="protein sequence ID" value="APG46006.1"/>
    <property type="molecule type" value="Genomic_DNA"/>
</dbReference>
<protein>
    <submittedName>
        <fullName evidence="1">Uncharacterized protein</fullName>
    </submittedName>
</protein>
<accession>A0A1L3I1L1</accession>
<reference evidence="2" key="1">
    <citation type="submission" date="2016-07" db="EMBL/GenBank/DDBJ databases">
        <title>Phaeobacter portensis sp. nov., a tropodithietic acid producing bacterium isolated from a German harbor.</title>
        <authorList>
            <person name="Freese H.M."/>
            <person name="Bunk B."/>
            <person name="Breider S."/>
            <person name="Brinkhoff T."/>
        </authorList>
    </citation>
    <scope>NUCLEOTIDE SEQUENCE [LARGE SCALE GENOMIC DNA]</scope>
    <source>
        <strain evidence="2">P97</strain>
    </source>
</reference>
<sequence length="189" mass="20682">MTEVTSDAMMTCGPLPTVADSPSGVTLSNAISLAELRLDAFEAALLSPLRHFTICLRRPESQAWQLAYCTASERWGDTFGLAVANALFKVIRCLHDLRAETYQGLDALDLETRNLVTADEAAFLRMLHHMRRDETAPARDAVADLTGGWMDPHVIRAALSFAHRFPAGKAKPQHGALQSTPYHGLRVVG</sequence>
<dbReference type="Proteomes" id="UP000183859">
    <property type="component" value="Chromosome"/>
</dbReference>
<name>A0A1L3I1L1_9RHOB</name>
<evidence type="ECO:0000313" key="2">
    <source>
        <dbReference type="Proteomes" id="UP000183859"/>
    </source>
</evidence>
<dbReference type="AlphaFoldDB" id="A0A1L3I1L1"/>
<keyword evidence="2" id="KW-1185">Reference proteome</keyword>
<gene>
    <name evidence="1" type="ORF">PhaeoP97_00562</name>
</gene>
<proteinExistence type="predicted"/>
<dbReference type="STRING" id="1844006.PhaeoP97_00562"/>
<evidence type="ECO:0000313" key="1">
    <source>
        <dbReference type="EMBL" id="APG46006.1"/>
    </source>
</evidence>
<dbReference type="KEGG" id="php:PhaeoP97_00562"/>
<dbReference type="RefSeq" id="WP_237028976.1">
    <property type="nucleotide sequence ID" value="NZ_CP016364.1"/>
</dbReference>
<organism evidence="1 2">
    <name type="scientific">Phaeobacter porticola</name>
    <dbReference type="NCBI Taxonomy" id="1844006"/>
    <lineage>
        <taxon>Bacteria</taxon>
        <taxon>Pseudomonadati</taxon>
        <taxon>Pseudomonadota</taxon>
        <taxon>Alphaproteobacteria</taxon>
        <taxon>Rhodobacterales</taxon>
        <taxon>Roseobacteraceae</taxon>
        <taxon>Phaeobacter</taxon>
    </lineage>
</organism>